<dbReference type="Pfam" id="PF00589">
    <property type="entry name" value="Phage_integrase"/>
    <property type="match status" value="1"/>
</dbReference>
<name>A0ABQ0E9L6_9BACT</name>
<keyword evidence="3 5" id="KW-0238">DNA-binding</keyword>
<keyword evidence="2" id="KW-0229">DNA integration</keyword>
<feature type="domain" description="Tyr recombinase" evidence="6">
    <location>
        <begin position="120"/>
        <end position="296"/>
    </location>
</feature>
<evidence type="ECO:0000259" key="7">
    <source>
        <dbReference type="PROSITE" id="PS51900"/>
    </source>
</evidence>
<accession>A0ABQ0E9L6</accession>
<organism evidence="8 9">
    <name type="scientific">Desulfovibrio falkowii</name>
    <dbReference type="NCBI Taxonomy" id="3136602"/>
    <lineage>
        <taxon>Bacteria</taxon>
        <taxon>Pseudomonadati</taxon>
        <taxon>Thermodesulfobacteriota</taxon>
        <taxon>Desulfovibrionia</taxon>
        <taxon>Desulfovibrionales</taxon>
        <taxon>Desulfovibrionaceae</taxon>
        <taxon>Desulfovibrio</taxon>
    </lineage>
</organism>
<dbReference type="Gene3D" id="1.10.150.130">
    <property type="match status" value="1"/>
</dbReference>
<evidence type="ECO:0000256" key="1">
    <source>
        <dbReference type="ARBA" id="ARBA00008857"/>
    </source>
</evidence>
<evidence type="ECO:0000256" key="5">
    <source>
        <dbReference type="PROSITE-ProRule" id="PRU01248"/>
    </source>
</evidence>
<dbReference type="PROSITE" id="PS51898">
    <property type="entry name" value="TYR_RECOMBINASE"/>
    <property type="match status" value="1"/>
</dbReference>
<keyword evidence="9" id="KW-1185">Reference proteome</keyword>
<dbReference type="Proteomes" id="UP001628192">
    <property type="component" value="Unassembled WGS sequence"/>
</dbReference>
<dbReference type="InterPro" id="IPR010998">
    <property type="entry name" value="Integrase_recombinase_N"/>
</dbReference>
<dbReference type="SUPFAM" id="SSF56349">
    <property type="entry name" value="DNA breaking-rejoining enzymes"/>
    <property type="match status" value="1"/>
</dbReference>
<keyword evidence="4" id="KW-0233">DNA recombination</keyword>
<dbReference type="EMBL" id="BAAFSG010000001">
    <property type="protein sequence ID" value="GAB1254495.1"/>
    <property type="molecule type" value="Genomic_DNA"/>
</dbReference>
<evidence type="ECO:0000313" key="9">
    <source>
        <dbReference type="Proteomes" id="UP001628192"/>
    </source>
</evidence>
<gene>
    <name evidence="8" type="ORF">Defa_19820</name>
</gene>
<sequence length="319" mass="36281">MRLESASFRKEEIEVQGEAGGLTLESCYLQYLKQKKFSKKSLQWQMDAMRIPLKRLGNLQVNAIKHDDIACVMADMELKGVKPVTVRGRISVLRTVLRWCADNDFCEPIRFPKMPPAKYEKFIPPTSDELAAIVRVASPHIVRVIVLGAQFGVRVGPSEMLKLTWSDVDIERRILRIHGSKKNQDAPWREVPISGRNLRFFEAWKEEDARIGASTLIHYNGRAVSSIKTAWRLTLDRAGIKRRIRPYDLRHAFATELLAGDVDVGTVAKLMGHSSPTMILNHYQYVMNRQKRAAVEALPEIEYVPSSMCPKKKALTANQ</sequence>
<evidence type="ECO:0000256" key="3">
    <source>
        <dbReference type="ARBA" id="ARBA00023125"/>
    </source>
</evidence>
<dbReference type="PANTHER" id="PTHR30349:SF41">
    <property type="entry name" value="INTEGRASE_RECOMBINASE PROTEIN MJ0367-RELATED"/>
    <property type="match status" value="1"/>
</dbReference>
<evidence type="ECO:0000256" key="4">
    <source>
        <dbReference type="ARBA" id="ARBA00023172"/>
    </source>
</evidence>
<evidence type="ECO:0008006" key="10">
    <source>
        <dbReference type="Google" id="ProtNLM"/>
    </source>
</evidence>
<proteinExistence type="inferred from homology"/>
<reference evidence="8 9" key="1">
    <citation type="journal article" date="2025" name="Int. J. Syst. Evol. Microbiol.">
        <title>Desulfovibrio falkowii sp. nov., Porphyromonas miyakawae sp. nov., Mediterraneibacter flintii sp. nov. and Owariibacterium komagatae gen. nov., sp. nov., isolated from human faeces.</title>
        <authorList>
            <person name="Hamaguchi T."/>
            <person name="Ohara M."/>
            <person name="Hisatomi A."/>
            <person name="Sekiguchi K."/>
            <person name="Takeda J.I."/>
            <person name="Ueyama J."/>
            <person name="Ito M."/>
            <person name="Nishiwaki H."/>
            <person name="Ogi T."/>
            <person name="Hirayama M."/>
            <person name="Ohkuma M."/>
            <person name="Sakamoto M."/>
            <person name="Ohno K."/>
        </authorList>
    </citation>
    <scope>NUCLEOTIDE SEQUENCE [LARGE SCALE GENOMIC DNA]</scope>
    <source>
        <strain evidence="8 9">13CB8C</strain>
    </source>
</reference>
<dbReference type="PROSITE" id="PS51900">
    <property type="entry name" value="CB"/>
    <property type="match status" value="1"/>
</dbReference>
<dbReference type="PANTHER" id="PTHR30349">
    <property type="entry name" value="PHAGE INTEGRASE-RELATED"/>
    <property type="match status" value="1"/>
</dbReference>
<comment type="caution">
    <text evidence="8">The sequence shown here is derived from an EMBL/GenBank/DDBJ whole genome shotgun (WGS) entry which is preliminary data.</text>
</comment>
<dbReference type="InterPro" id="IPR013762">
    <property type="entry name" value="Integrase-like_cat_sf"/>
</dbReference>
<comment type="similarity">
    <text evidence="1">Belongs to the 'phage' integrase family.</text>
</comment>
<dbReference type="Gene3D" id="1.10.443.10">
    <property type="entry name" value="Intergrase catalytic core"/>
    <property type="match status" value="1"/>
</dbReference>
<protein>
    <recommendedName>
        <fullName evidence="10">Integrase</fullName>
    </recommendedName>
</protein>
<dbReference type="InterPro" id="IPR002104">
    <property type="entry name" value="Integrase_catalytic"/>
</dbReference>
<dbReference type="CDD" id="cd00796">
    <property type="entry name" value="INT_Rci_Hp1_C"/>
    <property type="match status" value="1"/>
</dbReference>
<evidence type="ECO:0000259" key="6">
    <source>
        <dbReference type="PROSITE" id="PS51898"/>
    </source>
</evidence>
<dbReference type="RefSeq" id="WP_407844757.1">
    <property type="nucleotide sequence ID" value="NZ_BAAFSG010000001.1"/>
</dbReference>
<dbReference type="InterPro" id="IPR011010">
    <property type="entry name" value="DNA_brk_join_enz"/>
</dbReference>
<evidence type="ECO:0000256" key="2">
    <source>
        <dbReference type="ARBA" id="ARBA00022908"/>
    </source>
</evidence>
<feature type="domain" description="Core-binding (CB)" evidence="7">
    <location>
        <begin position="22"/>
        <end position="101"/>
    </location>
</feature>
<dbReference type="InterPro" id="IPR044068">
    <property type="entry name" value="CB"/>
</dbReference>
<dbReference type="InterPro" id="IPR050090">
    <property type="entry name" value="Tyrosine_recombinase_XerCD"/>
</dbReference>
<evidence type="ECO:0000313" key="8">
    <source>
        <dbReference type="EMBL" id="GAB1254495.1"/>
    </source>
</evidence>